<comment type="caution">
    <text evidence="1">The sequence shown here is derived from an EMBL/GenBank/DDBJ whole genome shotgun (WGS) entry which is preliminary data.</text>
</comment>
<sequence>MSQQYVPISQAVIPRPEPGAAVLSEDWSVPDDIELTPRPALANTTVMRLWNGIFPEAMETFRCTPEPKAGVKAAHNIRDKDNWSEICQTLETARTLYQDNGTGRLGPFRTARRKLADNITPAAEATKFASKAVPSDPYATPILGSVGIILDVRPKC</sequence>
<evidence type="ECO:0000313" key="1">
    <source>
        <dbReference type="EMBL" id="KAF6836636.1"/>
    </source>
</evidence>
<organism evidence="1 2">
    <name type="scientific">Colletotrichum musicola</name>
    <dbReference type="NCBI Taxonomy" id="2175873"/>
    <lineage>
        <taxon>Eukaryota</taxon>
        <taxon>Fungi</taxon>
        <taxon>Dikarya</taxon>
        <taxon>Ascomycota</taxon>
        <taxon>Pezizomycotina</taxon>
        <taxon>Sordariomycetes</taxon>
        <taxon>Hypocreomycetidae</taxon>
        <taxon>Glomerellales</taxon>
        <taxon>Glomerellaceae</taxon>
        <taxon>Colletotrichum</taxon>
        <taxon>Colletotrichum orchidearum species complex</taxon>
    </lineage>
</organism>
<reference evidence="1" key="1">
    <citation type="journal article" date="2020" name="Phytopathology">
        <title>Genome Sequence Resources of Colletotrichum truncatum, C. plurivorum, C. musicola, and C. sojae: Four Species Pathogenic to Soybean (Glycine max).</title>
        <authorList>
            <person name="Rogerio F."/>
            <person name="Boufleur T.R."/>
            <person name="Ciampi-Guillardi M."/>
            <person name="Sukno S.A."/>
            <person name="Thon M.R."/>
            <person name="Massola Junior N.S."/>
            <person name="Baroncelli R."/>
        </authorList>
    </citation>
    <scope>NUCLEOTIDE SEQUENCE</scope>
    <source>
        <strain evidence="1">LFN0074</strain>
    </source>
</reference>
<dbReference type="Proteomes" id="UP000639643">
    <property type="component" value="Unassembled WGS sequence"/>
</dbReference>
<dbReference type="EMBL" id="WIGM01000157">
    <property type="protein sequence ID" value="KAF6836636.1"/>
    <property type="molecule type" value="Genomic_DNA"/>
</dbReference>
<evidence type="ECO:0000313" key="2">
    <source>
        <dbReference type="Proteomes" id="UP000639643"/>
    </source>
</evidence>
<keyword evidence="2" id="KW-1185">Reference proteome</keyword>
<name>A0A8H6KTG5_9PEZI</name>
<protein>
    <submittedName>
        <fullName evidence="1">Uncharacterized protein</fullName>
    </submittedName>
</protein>
<gene>
    <name evidence="1" type="ORF">CMUS01_05340</name>
</gene>
<dbReference type="OrthoDB" id="4830728at2759"/>
<proteinExistence type="predicted"/>
<accession>A0A8H6KTG5</accession>
<dbReference type="AlphaFoldDB" id="A0A8H6KTG5"/>